<evidence type="ECO:0000256" key="1">
    <source>
        <dbReference type="ARBA" id="ARBA00022946"/>
    </source>
</evidence>
<evidence type="ECO:0000313" key="4">
    <source>
        <dbReference type="Proteomes" id="UP000199585"/>
    </source>
</evidence>
<dbReference type="GO" id="GO:0016226">
    <property type="term" value="P:iron-sulfur cluster assembly"/>
    <property type="evidence" value="ECO:0007669"/>
    <property type="project" value="TreeGrafter"/>
</dbReference>
<keyword evidence="4" id="KW-1185">Reference proteome</keyword>
<dbReference type="InterPro" id="IPR057460">
    <property type="entry name" value="CAF17_C"/>
</dbReference>
<dbReference type="Proteomes" id="UP000199585">
    <property type="component" value="Unassembled WGS sequence"/>
</dbReference>
<dbReference type="PANTHER" id="PTHR22602:SF0">
    <property type="entry name" value="TRANSFERASE CAF17, MITOCHONDRIAL-RELATED"/>
    <property type="match status" value="1"/>
</dbReference>
<dbReference type="Pfam" id="PF25455">
    <property type="entry name" value="Beta-barrel_CAF17_C"/>
    <property type="match status" value="1"/>
</dbReference>
<evidence type="ECO:0000259" key="2">
    <source>
        <dbReference type="Pfam" id="PF25455"/>
    </source>
</evidence>
<dbReference type="PANTHER" id="PTHR22602">
    <property type="entry name" value="TRANSFERASE CAF17, MITOCHONDRIAL-RELATED"/>
    <property type="match status" value="1"/>
</dbReference>
<proteinExistence type="predicted"/>
<dbReference type="STRING" id="245187.SAMN04488003_11732"/>
<dbReference type="EMBL" id="FOCI01000017">
    <property type="protein sequence ID" value="SEN45733.1"/>
    <property type="molecule type" value="Genomic_DNA"/>
</dbReference>
<dbReference type="RefSeq" id="WP_089904155.1">
    <property type="nucleotide sequence ID" value="NZ_FOCI01000017.1"/>
</dbReference>
<gene>
    <name evidence="3" type="ORF">SAMN04488003_11732</name>
</gene>
<dbReference type="PIRSF" id="PIRSF006487">
    <property type="entry name" value="GcvT"/>
    <property type="match status" value="1"/>
</dbReference>
<sequence>MTDPRPRTVLALTGTDRVAFLQGLVTNDVARADGGIVYAALLTPQGKFVADFFVTGQPDRLLIDVATSHAASLLQRLTLYRLRADVQIVATDLTVSRGTGPAPDGALPDPRDPAMGWRHIGPTDLSDDTDWDALRTAHLVPETGIDLTPDTYILEAGFARLHGVDFRKGCFVGQEIVARMKHKTTLRKGLVRVKLDGAAQTGEAILSGEREAGTLHTVAGAHGIAYLRFDRGTDLRTTGGAALSVDARDLTAD</sequence>
<keyword evidence="1" id="KW-0809">Transit peptide</keyword>
<dbReference type="NCBIfam" id="TIGR03317">
    <property type="entry name" value="ygfZ_signature"/>
    <property type="match status" value="1"/>
</dbReference>
<dbReference type="Gene3D" id="3.30.1360.120">
    <property type="entry name" value="Probable tRNA modification gtpase trme, domain 1"/>
    <property type="match status" value="2"/>
</dbReference>
<dbReference type="InterPro" id="IPR027266">
    <property type="entry name" value="TrmE/GcvT-like"/>
</dbReference>
<dbReference type="OrthoDB" id="9796287at2"/>
<dbReference type="InterPro" id="IPR017703">
    <property type="entry name" value="YgfZ/GCV_T_CS"/>
</dbReference>
<dbReference type="InterPro" id="IPR045179">
    <property type="entry name" value="YgfZ/GcvT"/>
</dbReference>
<evidence type="ECO:0000313" key="3">
    <source>
        <dbReference type="EMBL" id="SEN45733.1"/>
    </source>
</evidence>
<name>A0A1H8GP24_9RHOB</name>
<protein>
    <recommendedName>
        <fullName evidence="2">CAF17 C-terminal domain-containing protein</fullName>
    </recommendedName>
</protein>
<accession>A0A1H8GP24</accession>
<feature type="domain" description="CAF17 C-terminal" evidence="2">
    <location>
        <begin position="187"/>
        <end position="251"/>
    </location>
</feature>
<reference evidence="3 4" key="1">
    <citation type="submission" date="2016-10" db="EMBL/GenBank/DDBJ databases">
        <authorList>
            <person name="de Groot N.N."/>
        </authorList>
    </citation>
    <scope>NUCLEOTIDE SEQUENCE [LARGE SCALE GENOMIC DNA]</scope>
    <source>
        <strain evidence="3 4">DSM 16213</strain>
    </source>
</reference>
<dbReference type="AlphaFoldDB" id="A0A1H8GP24"/>
<organism evidence="3 4">
    <name type="scientific">Loktanella fryxellensis</name>
    <dbReference type="NCBI Taxonomy" id="245187"/>
    <lineage>
        <taxon>Bacteria</taxon>
        <taxon>Pseudomonadati</taxon>
        <taxon>Pseudomonadota</taxon>
        <taxon>Alphaproteobacteria</taxon>
        <taxon>Rhodobacterales</taxon>
        <taxon>Roseobacteraceae</taxon>
        <taxon>Loktanella</taxon>
    </lineage>
</organism>
<dbReference type="SUPFAM" id="SSF103025">
    <property type="entry name" value="Folate-binding domain"/>
    <property type="match status" value="1"/>
</dbReference>